<dbReference type="AlphaFoldDB" id="A0A8J7K1Y6"/>
<accession>A0A8J7K1Y6</accession>
<organism evidence="4 5">
    <name type="scientific">Chitinilyticum piscinae</name>
    <dbReference type="NCBI Taxonomy" id="2866724"/>
    <lineage>
        <taxon>Bacteria</taxon>
        <taxon>Pseudomonadati</taxon>
        <taxon>Pseudomonadota</taxon>
        <taxon>Betaproteobacteria</taxon>
        <taxon>Neisseriales</taxon>
        <taxon>Chitinibacteraceae</taxon>
        <taxon>Chitinilyticum</taxon>
    </lineage>
</organism>
<keyword evidence="3" id="KW-0812">Transmembrane</keyword>
<dbReference type="RefSeq" id="WP_194116396.1">
    <property type="nucleotide sequence ID" value="NZ_JADFUA010000006.1"/>
</dbReference>
<evidence type="ECO:0000256" key="1">
    <source>
        <dbReference type="SAM" id="Coils"/>
    </source>
</evidence>
<feature type="compositionally biased region" description="Basic and acidic residues" evidence="2">
    <location>
        <begin position="175"/>
        <end position="194"/>
    </location>
</feature>
<feature type="region of interest" description="Disordered" evidence="2">
    <location>
        <begin position="151"/>
        <end position="194"/>
    </location>
</feature>
<feature type="coiled-coil region" evidence="1">
    <location>
        <begin position="57"/>
        <end position="112"/>
    </location>
</feature>
<name>A0A8J7K1Y6_9NEIS</name>
<keyword evidence="3" id="KW-1133">Transmembrane helix</keyword>
<protein>
    <submittedName>
        <fullName evidence="4">Uncharacterized protein</fullName>
    </submittedName>
</protein>
<dbReference type="EMBL" id="JADFUA010000006">
    <property type="protein sequence ID" value="MBE9609866.1"/>
    <property type="molecule type" value="Genomic_DNA"/>
</dbReference>
<gene>
    <name evidence="4" type="ORF">INR99_10960</name>
</gene>
<proteinExistence type="predicted"/>
<evidence type="ECO:0000313" key="5">
    <source>
        <dbReference type="Proteomes" id="UP000604481"/>
    </source>
</evidence>
<dbReference type="Proteomes" id="UP000604481">
    <property type="component" value="Unassembled WGS sequence"/>
</dbReference>
<reference evidence="4 5" key="1">
    <citation type="submission" date="2020-10" db="EMBL/GenBank/DDBJ databases">
        <title>The genome sequence of Chitinilyticum litopenaei 4Y14.</title>
        <authorList>
            <person name="Liu Y."/>
        </authorList>
    </citation>
    <scope>NUCLEOTIDE SEQUENCE [LARGE SCALE GENOMIC DNA]</scope>
    <source>
        <strain evidence="4 5">4Y14</strain>
    </source>
</reference>
<keyword evidence="1" id="KW-0175">Coiled coil</keyword>
<evidence type="ECO:0000256" key="2">
    <source>
        <dbReference type="SAM" id="MobiDB-lite"/>
    </source>
</evidence>
<keyword evidence="5" id="KW-1185">Reference proteome</keyword>
<sequence>MSESEVHESSPVSFMQRYRLHLIGGGAFLLVIIALLAGIAAGMAKRNFEKQFYLDQIEKLKIALEKSGEKYHELDAELAETKVQLRAKKDHVEELEYKVESLEKRLKGVGTAPEAARGVESSGVAAPAPAVQGAALPRLSGDCTVKSGGATGSSALQDCLRPGASGKAAPAEPAHGAEKGVEAAKPAEKPAKSH</sequence>
<comment type="caution">
    <text evidence="4">The sequence shown here is derived from an EMBL/GenBank/DDBJ whole genome shotgun (WGS) entry which is preliminary data.</text>
</comment>
<evidence type="ECO:0000313" key="4">
    <source>
        <dbReference type="EMBL" id="MBE9609866.1"/>
    </source>
</evidence>
<evidence type="ECO:0000256" key="3">
    <source>
        <dbReference type="SAM" id="Phobius"/>
    </source>
</evidence>
<keyword evidence="3" id="KW-0472">Membrane</keyword>
<feature type="transmembrane region" description="Helical" evidence="3">
    <location>
        <begin position="20"/>
        <end position="44"/>
    </location>
</feature>